<dbReference type="EMBL" id="JACBAE010001150">
    <property type="protein sequence ID" value="KAF7172187.1"/>
    <property type="molecule type" value="Genomic_DNA"/>
</dbReference>
<reference evidence="2" key="1">
    <citation type="submission" date="2020-06" db="EMBL/GenBank/DDBJ databases">
        <title>Draft genome sequences of strains closely related to Aspergillus parafelis and Aspergillus hiratsukae.</title>
        <authorList>
            <person name="Dos Santos R.A.C."/>
            <person name="Rivero-Menendez O."/>
            <person name="Steenwyk J.L."/>
            <person name="Mead M.E."/>
            <person name="Goldman G.H."/>
            <person name="Alastruey-Izquierdo A."/>
            <person name="Rokas A."/>
        </authorList>
    </citation>
    <scope>NUCLEOTIDE SEQUENCE</scope>
    <source>
        <strain evidence="2">CNM-CM5623</strain>
    </source>
</reference>
<protein>
    <submittedName>
        <fullName evidence="2">Uncharacterized protein</fullName>
    </submittedName>
</protein>
<accession>A0A8H6QH80</accession>
<feature type="chain" id="PRO_5034232671" evidence="1">
    <location>
        <begin position="21"/>
        <end position="208"/>
    </location>
</feature>
<sequence>MKSILPQILSLCTAALAALAKTNPTQQELLVGEDIMAQQDNKVPGHNDAIYDTVPKDDQIFKIQFLEIAPTPIIADRVFFVYLRGYLPESKKKELALPDEGLINATLKVSASAVYPDGSHDNEDSATGPLKTTPFNEFAHLTIRNASGVQVDYMPSSDRSDILLDFQIFTMFLRSGMWTYKVDARVGDADNTCLFAMKLTQWLEGGLE</sequence>
<gene>
    <name evidence="2" type="ORF">CNMCM5623_004427</name>
</gene>
<proteinExistence type="predicted"/>
<name>A0A8H6QH80_9EURO</name>
<dbReference type="AlphaFoldDB" id="A0A8H6QH80"/>
<evidence type="ECO:0000313" key="2">
    <source>
        <dbReference type="EMBL" id="KAF7172187.1"/>
    </source>
</evidence>
<keyword evidence="1" id="KW-0732">Signal</keyword>
<evidence type="ECO:0000256" key="1">
    <source>
        <dbReference type="SAM" id="SignalP"/>
    </source>
</evidence>
<evidence type="ECO:0000313" key="3">
    <source>
        <dbReference type="Proteomes" id="UP000654922"/>
    </source>
</evidence>
<dbReference type="OrthoDB" id="5422698at2759"/>
<organism evidence="2 3">
    <name type="scientific">Aspergillus felis</name>
    <dbReference type="NCBI Taxonomy" id="1287682"/>
    <lineage>
        <taxon>Eukaryota</taxon>
        <taxon>Fungi</taxon>
        <taxon>Dikarya</taxon>
        <taxon>Ascomycota</taxon>
        <taxon>Pezizomycotina</taxon>
        <taxon>Eurotiomycetes</taxon>
        <taxon>Eurotiomycetidae</taxon>
        <taxon>Eurotiales</taxon>
        <taxon>Aspergillaceae</taxon>
        <taxon>Aspergillus</taxon>
        <taxon>Aspergillus subgen. Fumigati</taxon>
    </lineage>
</organism>
<feature type="signal peptide" evidence="1">
    <location>
        <begin position="1"/>
        <end position="20"/>
    </location>
</feature>
<comment type="caution">
    <text evidence="2">The sequence shown here is derived from an EMBL/GenBank/DDBJ whole genome shotgun (WGS) entry which is preliminary data.</text>
</comment>
<dbReference type="Proteomes" id="UP000654922">
    <property type="component" value="Unassembled WGS sequence"/>
</dbReference>